<evidence type="ECO:0000256" key="1">
    <source>
        <dbReference type="ARBA" id="ARBA00009437"/>
    </source>
</evidence>
<reference evidence="6 7" key="1">
    <citation type="submission" date="2019-02" db="EMBL/GenBank/DDBJ databases">
        <authorList>
            <consortium name="Pathogen Informatics"/>
        </authorList>
    </citation>
    <scope>NUCLEOTIDE SEQUENCE [LARGE SCALE GENOMIC DNA]</scope>
    <source>
        <strain evidence="6 7">3012STDY7103891</strain>
    </source>
</reference>
<evidence type="ECO:0000313" key="6">
    <source>
        <dbReference type="EMBL" id="VFB22308.1"/>
    </source>
</evidence>
<dbReference type="GO" id="GO:0003700">
    <property type="term" value="F:DNA-binding transcription factor activity"/>
    <property type="evidence" value="ECO:0007669"/>
    <property type="project" value="InterPro"/>
</dbReference>
<dbReference type="FunFam" id="1.10.10.10:FF:000001">
    <property type="entry name" value="LysR family transcriptional regulator"/>
    <property type="match status" value="1"/>
</dbReference>
<evidence type="ECO:0000313" key="7">
    <source>
        <dbReference type="Proteomes" id="UP000330809"/>
    </source>
</evidence>
<evidence type="ECO:0000256" key="2">
    <source>
        <dbReference type="ARBA" id="ARBA00023015"/>
    </source>
</evidence>
<keyword evidence="2" id="KW-0805">Transcription regulation</keyword>
<dbReference type="PANTHER" id="PTHR30579">
    <property type="entry name" value="TRANSCRIPTIONAL REGULATOR"/>
    <property type="match status" value="1"/>
</dbReference>
<dbReference type="PROSITE" id="PS50931">
    <property type="entry name" value="HTH_LYSR"/>
    <property type="match status" value="1"/>
</dbReference>
<organism evidence="6 7">
    <name type="scientific">Pseudomonas fragi</name>
    <dbReference type="NCBI Taxonomy" id="296"/>
    <lineage>
        <taxon>Bacteria</taxon>
        <taxon>Pseudomonadati</taxon>
        <taxon>Pseudomonadota</taxon>
        <taxon>Gammaproteobacteria</taxon>
        <taxon>Pseudomonadales</taxon>
        <taxon>Pseudomonadaceae</taxon>
        <taxon>Pseudomonas</taxon>
    </lineage>
</organism>
<dbReference type="InterPro" id="IPR000847">
    <property type="entry name" value="LysR_HTH_N"/>
</dbReference>
<evidence type="ECO:0000256" key="4">
    <source>
        <dbReference type="ARBA" id="ARBA00023163"/>
    </source>
</evidence>
<dbReference type="InterPro" id="IPR050176">
    <property type="entry name" value="LTTR"/>
</dbReference>
<dbReference type="Pfam" id="PF03466">
    <property type="entry name" value="LysR_substrate"/>
    <property type="match status" value="1"/>
</dbReference>
<dbReference type="Gene3D" id="3.40.190.10">
    <property type="entry name" value="Periplasmic binding protein-like II"/>
    <property type="match status" value="2"/>
</dbReference>
<dbReference type="InterPro" id="IPR036390">
    <property type="entry name" value="WH_DNA-bd_sf"/>
</dbReference>
<dbReference type="SUPFAM" id="SSF53850">
    <property type="entry name" value="Periplasmic binding protein-like II"/>
    <property type="match status" value="1"/>
</dbReference>
<accession>A0A449ISB0</accession>
<sequence>MNTIDLEIDLLRCFVAVAECKSFTGAGVRLHRTQSAISVRIQRLEQLLGHRLLDRTSRSVEVTPHGEKLQFYARRLLSLNDETVSALCWPELSGNLRIGVAEYLTPHRLPMIVAELRESHPRILLEIKLALSGELLSALDEGLLDVVIAKRDIQRSGGDPLFREQLHWVSSRTATEMASGRPLQLCLHPAPCAYRTAAISSLKDCGREWVEALSATSIYGIQLAVESGLGISVLGTSAITSNMTVIDNLAGLPPLQEIEIAIYGSTSENKHLIAPFIKQLRHECVMPSQ</sequence>
<comment type="similarity">
    <text evidence="1">Belongs to the LysR transcriptional regulatory family.</text>
</comment>
<protein>
    <submittedName>
        <fullName evidence="6">Putative LysR family transcriptional regulator</fullName>
    </submittedName>
</protein>
<gene>
    <name evidence="6" type="primary">benM_3</name>
    <name evidence="6" type="ORF">NCTC10754_04996</name>
</gene>
<dbReference type="Gene3D" id="1.10.10.10">
    <property type="entry name" value="Winged helix-like DNA-binding domain superfamily/Winged helix DNA-binding domain"/>
    <property type="match status" value="1"/>
</dbReference>
<dbReference type="RefSeq" id="WP_133145124.1">
    <property type="nucleotide sequence ID" value="NZ_CAACYJ010000040.1"/>
</dbReference>
<dbReference type="AlphaFoldDB" id="A0A449ISB0"/>
<name>A0A449ISB0_PSEFR</name>
<dbReference type="InterPro" id="IPR036388">
    <property type="entry name" value="WH-like_DNA-bd_sf"/>
</dbReference>
<dbReference type="Proteomes" id="UP000330809">
    <property type="component" value="Unassembled WGS sequence"/>
</dbReference>
<evidence type="ECO:0000256" key="3">
    <source>
        <dbReference type="ARBA" id="ARBA00023125"/>
    </source>
</evidence>
<keyword evidence="3" id="KW-0238">DNA-binding</keyword>
<proteinExistence type="inferred from homology"/>
<dbReference type="GO" id="GO:0003677">
    <property type="term" value="F:DNA binding"/>
    <property type="evidence" value="ECO:0007669"/>
    <property type="project" value="UniProtKB-KW"/>
</dbReference>
<dbReference type="EMBL" id="CAACYJ010000040">
    <property type="protein sequence ID" value="VFB22308.1"/>
    <property type="molecule type" value="Genomic_DNA"/>
</dbReference>
<dbReference type="PANTHER" id="PTHR30579:SF7">
    <property type="entry name" value="HTH-TYPE TRANSCRIPTIONAL REGULATOR LRHA-RELATED"/>
    <property type="match status" value="1"/>
</dbReference>
<dbReference type="InterPro" id="IPR005119">
    <property type="entry name" value="LysR_subst-bd"/>
</dbReference>
<dbReference type="PRINTS" id="PR00039">
    <property type="entry name" value="HTHLYSR"/>
</dbReference>
<evidence type="ECO:0000259" key="5">
    <source>
        <dbReference type="PROSITE" id="PS50931"/>
    </source>
</evidence>
<keyword evidence="4" id="KW-0804">Transcription</keyword>
<dbReference type="Pfam" id="PF00126">
    <property type="entry name" value="HTH_1"/>
    <property type="match status" value="1"/>
</dbReference>
<feature type="domain" description="HTH lysR-type" evidence="5">
    <location>
        <begin position="6"/>
        <end position="63"/>
    </location>
</feature>
<dbReference type="SUPFAM" id="SSF46785">
    <property type="entry name" value="Winged helix' DNA-binding domain"/>
    <property type="match status" value="1"/>
</dbReference>